<dbReference type="AlphaFoldDB" id="W9VFQ4"/>
<evidence type="ECO:0000313" key="2">
    <source>
        <dbReference type="EMBL" id="EXJ54457.1"/>
    </source>
</evidence>
<name>W9VFQ4_9EURO</name>
<dbReference type="OrthoDB" id="6077919at2759"/>
<feature type="region of interest" description="Disordered" evidence="1">
    <location>
        <begin position="1"/>
        <end position="78"/>
    </location>
</feature>
<dbReference type="GeneID" id="19184357"/>
<gene>
    <name evidence="2" type="ORF">A1O7_09797</name>
</gene>
<sequence>MSHQESFFDFETDILNRTPPLVPVKPDLEPHDSPAPFVRIDTSSDSTDVEQTDGVPSSRKKRRKKRKGRTNPTFADGVLIRSLDPNHLELASHVERNALASASQSEVEEEDNKDGRRLQMSRPSEVVQSRATQDATRRREIAVSNNADKDDDWAMIDTPVNTAEARYPPPSPISGGDACPPRHQEQNQASTSPLPEDPPKKHFDTRPPPLNERLGLKLKPGHGPAEEDEDSIIKSPALAKFYPPCIAEQIAAPVVAGRSVRSEAQSSKYQDGHR</sequence>
<dbReference type="Proteomes" id="UP000019473">
    <property type="component" value="Unassembled WGS sequence"/>
</dbReference>
<evidence type="ECO:0000256" key="1">
    <source>
        <dbReference type="SAM" id="MobiDB-lite"/>
    </source>
</evidence>
<proteinExistence type="predicted"/>
<dbReference type="VEuPathDB" id="FungiDB:A1O7_09797"/>
<feature type="compositionally biased region" description="Basic residues" evidence="1">
    <location>
        <begin position="58"/>
        <end position="69"/>
    </location>
</feature>
<dbReference type="RefSeq" id="XP_007761972.1">
    <property type="nucleotide sequence ID" value="XM_007763782.1"/>
</dbReference>
<dbReference type="STRING" id="1182544.W9VFQ4"/>
<comment type="caution">
    <text evidence="2">The sequence shown here is derived from an EMBL/GenBank/DDBJ whole genome shotgun (WGS) entry which is preliminary data.</text>
</comment>
<feature type="compositionally biased region" description="Polar residues" evidence="1">
    <location>
        <begin position="262"/>
        <end position="274"/>
    </location>
</feature>
<feature type="region of interest" description="Disordered" evidence="1">
    <location>
        <begin position="253"/>
        <end position="274"/>
    </location>
</feature>
<organism evidence="2 3">
    <name type="scientific">Cladophialophora yegresii CBS 114405</name>
    <dbReference type="NCBI Taxonomy" id="1182544"/>
    <lineage>
        <taxon>Eukaryota</taxon>
        <taxon>Fungi</taxon>
        <taxon>Dikarya</taxon>
        <taxon>Ascomycota</taxon>
        <taxon>Pezizomycotina</taxon>
        <taxon>Eurotiomycetes</taxon>
        <taxon>Chaetothyriomycetidae</taxon>
        <taxon>Chaetothyriales</taxon>
        <taxon>Herpotrichiellaceae</taxon>
        <taxon>Cladophialophora</taxon>
    </lineage>
</organism>
<feature type="region of interest" description="Disordered" evidence="1">
    <location>
        <begin position="94"/>
        <end position="231"/>
    </location>
</feature>
<protein>
    <submittedName>
        <fullName evidence="2">Uncharacterized protein</fullName>
    </submittedName>
</protein>
<accession>W9VFQ4</accession>
<dbReference type="EMBL" id="AMGW01000007">
    <property type="protein sequence ID" value="EXJ54457.1"/>
    <property type="molecule type" value="Genomic_DNA"/>
</dbReference>
<reference evidence="2 3" key="1">
    <citation type="submission" date="2013-03" db="EMBL/GenBank/DDBJ databases">
        <title>The Genome Sequence of Cladophialophora yegresii CBS 114405.</title>
        <authorList>
            <consortium name="The Broad Institute Genomics Platform"/>
            <person name="Cuomo C."/>
            <person name="de Hoog S."/>
            <person name="Gorbushina A."/>
            <person name="Walker B."/>
            <person name="Young S.K."/>
            <person name="Zeng Q."/>
            <person name="Gargeya S."/>
            <person name="Fitzgerald M."/>
            <person name="Haas B."/>
            <person name="Abouelleil A."/>
            <person name="Allen A.W."/>
            <person name="Alvarado L."/>
            <person name="Arachchi H.M."/>
            <person name="Berlin A.M."/>
            <person name="Chapman S.B."/>
            <person name="Gainer-Dewar J."/>
            <person name="Goldberg J."/>
            <person name="Griggs A."/>
            <person name="Gujja S."/>
            <person name="Hansen M."/>
            <person name="Howarth C."/>
            <person name="Imamovic A."/>
            <person name="Ireland A."/>
            <person name="Larimer J."/>
            <person name="McCowan C."/>
            <person name="Murphy C."/>
            <person name="Pearson M."/>
            <person name="Poon T.W."/>
            <person name="Priest M."/>
            <person name="Roberts A."/>
            <person name="Saif S."/>
            <person name="Shea T."/>
            <person name="Sisk P."/>
            <person name="Sykes S."/>
            <person name="Wortman J."/>
            <person name="Nusbaum C."/>
            <person name="Birren B."/>
        </authorList>
    </citation>
    <scope>NUCLEOTIDE SEQUENCE [LARGE SCALE GENOMIC DNA]</scope>
    <source>
        <strain evidence="2 3">CBS 114405</strain>
    </source>
</reference>
<keyword evidence="3" id="KW-1185">Reference proteome</keyword>
<evidence type="ECO:0000313" key="3">
    <source>
        <dbReference type="Proteomes" id="UP000019473"/>
    </source>
</evidence>
<dbReference type="HOGENOM" id="CLU_1015666_0_0_1"/>